<protein>
    <recommendedName>
        <fullName evidence="3">Secreted protein</fullName>
    </recommendedName>
</protein>
<dbReference type="Proteomes" id="UP001066276">
    <property type="component" value="Chromosome 7"/>
</dbReference>
<evidence type="ECO:0000313" key="1">
    <source>
        <dbReference type="EMBL" id="KAJ1131082.1"/>
    </source>
</evidence>
<comment type="caution">
    <text evidence="1">The sequence shown here is derived from an EMBL/GenBank/DDBJ whole genome shotgun (WGS) entry which is preliminary data.</text>
</comment>
<accession>A0AAV7PS22</accession>
<dbReference type="AlphaFoldDB" id="A0AAV7PS22"/>
<dbReference type="EMBL" id="JANPWB010000011">
    <property type="protein sequence ID" value="KAJ1131082.1"/>
    <property type="molecule type" value="Genomic_DNA"/>
</dbReference>
<evidence type="ECO:0000313" key="2">
    <source>
        <dbReference type="Proteomes" id="UP001066276"/>
    </source>
</evidence>
<sequence>MADWAPLVLVHGSAGLSEVVMANWALSLVLVLLLGRSEGVLLGCLTTAQNDSNKLKQGPRGRMRTTLGGLGPCSIVLCCCVAARLRCCSMASAEHISTSQHVNDSLRHITE</sequence>
<evidence type="ECO:0008006" key="3">
    <source>
        <dbReference type="Google" id="ProtNLM"/>
    </source>
</evidence>
<gene>
    <name evidence="1" type="ORF">NDU88_009425</name>
</gene>
<organism evidence="1 2">
    <name type="scientific">Pleurodeles waltl</name>
    <name type="common">Iberian ribbed newt</name>
    <dbReference type="NCBI Taxonomy" id="8319"/>
    <lineage>
        <taxon>Eukaryota</taxon>
        <taxon>Metazoa</taxon>
        <taxon>Chordata</taxon>
        <taxon>Craniata</taxon>
        <taxon>Vertebrata</taxon>
        <taxon>Euteleostomi</taxon>
        <taxon>Amphibia</taxon>
        <taxon>Batrachia</taxon>
        <taxon>Caudata</taxon>
        <taxon>Salamandroidea</taxon>
        <taxon>Salamandridae</taxon>
        <taxon>Pleurodelinae</taxon>
        <taxon>Pleurodeles</taxon>
    </lineage>
</organism>
<proteinExistence type="predicted"/>
<name>A0AAV7PS22_PLEWA</name>
<keyword evidence="2" id="KW-1185">Reference proteome</keyword>
<reference evidence="1" key="1">
    <citation type="journal article" date="2022" name="bioRxiv">
        <title>Sequencing and chromosome-scale assembly of the giantPleurodeles waltlgenome.</title>
        <authorList>
            <person name="Brown T."/>
            <person name="Elewa A."/>
            <person name="Iarovenko S."/>
            <person name="Subramanian E."/>
            <person name="Araus A.J."/>
            <person name="Petzold A."/>
            <person name="Susuki M."/>
            <person name="Suzuki K.-i.T."/>
            <person name="Hayashi T."/>
            <person name="Toyoda A."/>
            <person name="Oliveira C."/>
            <person name="Osipova E."/>
            <person name="Leigh N.D."/>
            <person name="Simon A."/>
            <person name="Yun M.H."/>
        </authorList>
    </citation>
    <scope>NUCLEOTIDE SEQUENCE</scope>
    <source>
        <strain evidence="1">20211129_DDA</strain>
        <tissue evidence="1">Liver</tissue>
    </source>
</reference>